<dbReference type="InterPro" id="IPR024240">
    <property type="entry name" value="NAGLU_N"/>
</dbReference>
<dbReference type="STRING" id="8355.A0A1L8G6P5"/>
<evidence type="ECO:0000256" key="5">
    <source>
        <dbReference type="ARBA" id="ARBA00052030"/>
    </source>
</evidence>
<evidence type="ECO:0000256" key="1">
    <source>
        <dbReference type="ARBA" id="ARBA00022729"/>
    </source>
</evidence>
<protein>
    <recommendedName>
        <fullName evidence="8">Alpha-N-acetylglucosaminidase</fullName>
        <ecNumber evidence="7">3.2.1.50</ecNumber>
    </recommendedName>
</protein>
<dbReference type="Gene3D" id="3.20.20.80">
    <property type="entry name" value="Glycosidases"/>
    <property type="match status" value="1"/>
</dbReference>
<dbReference type="GeneID" id="108716525"/>
<dbReference type="Bgee" id="108716525">
    <property type="expression patterns" value="Expressed in internal ear and 19 other cell types or tissues"/>
</dbReference>
<feature type="domain" description="Alpha-N-acetylglucosaminidase C-terminal" evidence="11">
    <location>
        <begin position="495"/>
        <end position="753"/>
    </location>
</feature>
<comment type="similarity">
    <text evidence="6">Belongs to the glycosyl hydrolase 89 family.</text>
</comment>
<evidence type="ECO:0000256" key="4">
    <source>
        <dbReference type="ARBA" id="ARBA00023295"/>
    </source>
</evidence>
<dbReference type="Pfam" id="PF12971">
    <property type="entry name" value="NAGLU_N"/>
    <property type="match status" value="1"/>
</dbReference>
<dbReference type="OMA" id="YGQPFVW"/>
<dbReference type="Proteomes" id="UP000186698">
    <property type="component" value="Chromosome 5L"/>
</dbReference>
<evidence type="ECO:0000313" key="13">
    <source>
        <dbReference type="RefSeq" id="XP_018118207.1"/>
    </source>
</evidence>
<name>A0A1L8G6P5_XENLA</name>
<feature type="domain" description="Alpha-N-acetylglucosaminidase N-terminal" evidence="10">
    <location>
        <begin position="54"/>
        <end position="137"/>
    </location>
</feature>
<evidence type="ECO:0000256" key="6">
    <source>
        <dbReference type="ARBA" id="ARBA00060996"/>
    </source>
</evidence>
<dbReference type="PANTHER" id="PTHR12872">
    <property type="entry name" value="ALPHA-N-ACETYLGLUCOSAMINIDASE"/>
    <property type="match status" value="1"/>
</dbReference>
<proteinExistence type="inferred from homology"/>
<keyword evidence="1" id="KW-0732">Signal</keyword>
<dbReference type="OrthoDB" id="64736at2759"/>
<dbReference type="InterPro" id="IPR029018">
    <property type="entry name" value="Hex-like_dom2"/>
</dbReference>
<dbReference type="FunFam" id="3.20.20.80:FF:000107">
    <property type="entry name" value="Alpha-N-acetylglucosaminidase family"/>
    <property type="match status" value="1"/>
</dbReference>
<dbReference type="Pfam" id="PF05089">
    <property type="entry name" value="NAGLU"/>
    <property type="match status" value="1"/>
</dbReference>
<organism evidence="12 13">
    <name type="scientific">Xenopus laevis</name>
    <name type="common">African clawed frog</name>
    <dbReference type="NCBI Taxonomy" id="8355"/>
    <lineage>
        <taxon>Eukaryota</taxon>
        <taxon>Metazoa</taxon>
        <taxon>Chordata</taxon>
        <taxon>Craniata</taxon>
        <taxon>Vertebrata</taxon>
        <taxon>Euteleostomi</taxon>
        <taxon>Amphibia</taxon>
        <taxon>Batrachia</taxon>
        <taxon>Anura</taxon>
        <taxon>Pipoidea</taxon>
        <taxon>Pipidae</taxon>
        <taxon>Xenopodinae</taxon>
        <taxon>Xenopus</taxon>
        <taxon>Xenopus</taxon>
    </lineage>
</organism>
<dbReference type="EC" id="3.2.1.50" evidence="7"/>
<sequence length="774" mass="87301">MESYEETVTTKCSTMKAALLLLLLLGYTEAVASSRVFRTLSHLKPQRGDDGQTAAVRELLTRLLGGRASEFSVTVNSSLAEEGLDTYKLSSGSGGKVVIEGSSGVAAASGCYSYLKSYCGSHISWSGVQLQLPVTLPPVPSPVTVRTPHRFRYYQNVCTSSYSFVWWDWARWEKEIDWMALSGINMPLAFTGQEAIWYKVYLSLGLNESEIFDFFTGPAFLAWGRMGNIHTWGGPLSVSWMEKRLTLQLMIVERMRSLGMMTVLPAFAGHIPQGILRVFPKVTVSRLGGWSNFNCTYSCSYLLDPEDPLFQWIGELFLSQMVESFGTDHIYSADTFNEMSPTSSDPGYLSAVSGAIFKSMTKVDPEAIWLMQGWLFINNPSFWQPAQTKALLHGAPIGRILVLDLFAETVPVYLKTESFYGQPFIWCMLNNFGGNHGLFGNIEGVNRGPFDAAKFPNSTMVGTGLTPEGIEQNDMIYEFMNEIGWSSKPIVLTDWISNYSDRRYGQKNTDARMAWQLLLRSVYNCTQILHNHNHSPLVRRPSLNMNTDICYNKADIYKAWMFMHNASSSLGKSSTFLYDLVDITREAVQQLVSEYYLEIKEAYQKRDLQQLMTAGGVLVYDLLPELDSLLSSQPGFLLGSWLKAAKSMASTPEEAALYDMNARNQITLWGPTGNILDYANKQYGGLVQDYYSERWGLFVWFLVQSLNKGEHFNQDKFNKAVFVLEEDFVYNGKEYKESPTGDTLEIANKIYLKYHPQAGKKRFINKSKDLKLSL</sequence>
<dbReference type="PANTHER" id="PTHR12872:SF1">
    <property type="entry name" value="ALPHA-N-ACETYLGLUCOSAMINIDASE"/>
    <property type="match status" value="1"/>
</dbReference>
<dbReference type="InterPro" id="IPR024732">
    <property type="entry name" value="NAGLU_C"/>
</dbReference>
<evidence type="ECO:0000259" key="11">
    <source>
        <dbReference type="Pfam" id="PF12972"/>
    </source>
</evidence>
<dbReference type="AGR" id="Xenbase:XB-GENE-6485896"/>
<dbReference type="RefSeq" id="XP_018118207.1">
    <property type="nucleotide sequence ID" value="XM_018262718.2"/>
</dbReference>
<dbReference type="CTD" id="108716525"/>
<dbReference type="Gene3D" id="3.30.379.10">
    <property type="entry name" value="Chitobiase/beta-hexosaminidase domain 2-like"/>
    <property type="match status" value="1"/>
</dbReference>
<dbReference type="AlphaFoldDB" id="A0A1L8G6P5"/>
<dbReference type="Gene3D" id="1.20.120.670">
    <property type="entry name" value="N-acetyl-b-d-glucoasminidase"/>
    <property type="match status" value="1"/>
</dbReference>
<dbReference type="KEGG" id="xla:108716525"/>
<reference evidence="13" key="1">
    <citation type="submission" date="2025-08" db="UniProtKB">
        <authorList>
            <consortium name="RefSeq"/>
        </authorList>
    </citation>
    <scope>IDENTIFICATION</scope>
    <source>
        <strain evidence="13">J_2021</strain>
        <tissue evidence="13">Erythrocytes</tissue>
    </source>
</reference>
<evidence type="ECO:0000256" key="2">
    <source>
        <dbReference type="ARBA" id="ARBA00022801"/>
    </source>
</evidence>
<feature type="domain" description="Alpha-N-acetylglucosaminidase tim-barrel" evidence="9">
    <location>
        <begin position="152"/>
        <end position="486"/>
    </location>
</feature>
<dbReference type="GO" id="GO:0048731">
    <property type="term" value="P:system development"/>
    <property type="evidence" value="ECO:0007669"/>
    <property type="project" value="UniProtKB-ARBA"/>
</dbReference>
<dbReference type="GO" id="GO:0004561">
    <property type="term" value="F:alpha-N-acetylglucosaminidase activity"/>
    <property type="evidence" value="ECO:0007669"/>
    <property type="project" value="UniProtKB-EC"/>
</dbReference>
<evidence type="ECO:0000256" key="3">
    <source>
        <dbReference type="ARBA" id="ARBA00023180"/>
    </source>
</evidence>
<dbReference type="Pfam" id="PF12972">
    <property type="entry name" value="NAGLU_C"/>
    <property type="match status" value="1"/>
</dbReference>
<evidence type="ECO:0000256" key="7">
    <source>
        <dbReference type="ARBA" id="ARBA00066522"/>
    </source>
</evidence>
<gene>
    <name evidence="13 14" type="primary">naglu.L</name>
</gene>
<accession>A0A1L8G6P5</accession>
<keyword evidence="3" id="KW-0325">Glycoprotein</keyword>
<evidence type="ECO:0000259" key="10">
    <source>
        <dbReference type="Pfam" id="PF12971"/>
    </source>
</evidence>
<evidence type="ECO:0000313" key="14">
    <source>
        <dbReference type="Xenbase" id="XB-GENE-6485896"/>
    </source>
</evidence>
<dbReference type="InterPro" id="IPR007781">
    <property type="entry name" value="NAGLU"/>
</dbReference>
<dbReference type="InterPro" id="IPR024733">
    <property type="entry name" value="NAGLU_tim-barrel"/>
</dbReference>
<dbReference type="Xenbase" id="XB-GENE-6485896">
    <property type="gene designation" value="naglu.L"/>
</dbReference>
<dbReference type="PaxDb" id="8355-A0A1L8G6P5"/>
<comment type="catalytic activity">
    <reaction evidence="5">
        <text>Hydrolysis of terminal non-reducing N-acetyl-D-glucosamine residues in N-acetyl-alpha-D-glucosaminides.</text>
        <dbReference type="EC" id="3.2.1.50"/>
    </reaction>
</comment>
<keyword evidence="12" id="KW-1185">Reference proteome</keyword>
<evidence type="ECO:0000313" key="12">
    <source>
        <dbReference type="Proteomes" id="UP000186698"/>
    </source>
</evidence>
<keyword evidence="4" id="KW-0326">Glycosidase</keyword>
<keyword evidence="2" id="KW-0378">Hydrolase</keyword>
<evidence type="ECO:0000259" key="9">
    <source>
        <dbReference type="Pfam" id="PF05089"/>
    </source>
</evidence>
<evidence type="ECO:0000256" key="8">
    <source>
        <dbReference type="ARBA" id="ARBA00072202"/>
    </source>
</evidence>